<dbReference type="InterPro" id="IPR051803">
    <property type="entry name" value="TA_system_RelE-like_toxin"/>
</dbReference>
<dbReference type="AlphaFoldDB" id="A0AAJ6B0L1"/>
<dbReference type="Proteomes" id="UP001217476">
    <property type="component" value="Chromosome"/>
</dbReference>
<reference evidence="3" key="1">
    <citation type="submission" date="2023-03" db="EMBL/GenBank/DDBJ databases">
        <title>Andean soil-derived lignocellulolytic bacterial consortium as a source of novel taxa and putative plastic-active enzymes.</title>
        <authorList>
            <person name="Diaz-Garcia L."/>
            <person name="Chuvochina M."/>
            <person name="Feuerriegel G."/>
            <person name="Bunk B."/>
            <person name="Sproer C."/>
            <person name="Streit W.R."/>
            <person name="Rodriguez L.M."/>
            <person name="Overmann J."/>
            <person name="Jimenez D.J."/>
        </authorList>
    </citation>
    <scope>NUCLEOTIDE SEQUENCE</scope>
    <source>
        <strain evidence="3">MAG 4196</strain>
    </source>
</reference>
<evidence type="ECO:0000256" key="2">
    <source>
        <dbReference type="ARBA" id="ARBA00022649"/>
    </source>
</evidence>
<dbReference type="PANTHER" id="PTHR33755">
    <property type="entry name" value="TOXIN PARE1-RELATED"/>
    <property type="match status" value="1"/>
</dbReference>
<name>A0AAJ6B0L1_9HYPH</name>
<protein>
    <submittedName>
        <fullName evidence="3">Type II toxin-antitoxin system RelE/ParE family toxin</fullName>
    </submittedName>
</protein>
<evidence type="ECO:0000256" key="1">
    <source>
        <dbReference type="ARBA" id="ARBA00006226"/>
    </source>
</evidence>
<accession>A0AAJ6B0L1</accession>
<dbReference type="InterPro" id="IPR035093">
    <property type="entry name" value="RelE/ParE_toxin_dom_sf"/>
</dbReference>
<evidence type="ECO:0000313" key="3">
    <source>
        <dbReference type="EMBL" id="WEK04821.1"/>
    </source>
</evidence>
<proteinExistence type="inferred from homology"/>
<dbReference type="Gene3D" id="3.30.2310.20">
    <property type="entry name" value="RelE-like"/>
    <property type="match status" value="1"/>
</dbReference>
<dbReference type="Pfam" id="PF05016">
    <property type="entry name" value="ParE_toxin"/>
    <property type="match status" value="1"/>
</dbReference>
<dbReference type="InterPro" id="IPR007712">
    <property type="entry name" value="RelE/ParE_toxin"/>
</dbReference>
<organism evidence="3 4">
    <name type="scientific">Candidatus Devosia phytovorans</name>
    <dbReference type="NCBI Taxonomy" id="3121372"/>
    <lineage>
        <taxon>Bacteria</taxon>
        <taxon>Pseudomonadati</taxon>
        <taxon>Pseudomonadota</taxon>
        <taxon>Alphaproteobacteria</taxon>
        <taxon>Hyphomicrobiales</taxon>
        <taxon>Devosiaceae</taxon>
        <taxon>Devosia</taxon>
    </lineage>
</organism>
<gene>
    <name evidence="3" type="ORF">P0Y65_00765</name>
</gene>
<keyword evidence="2" id="KW-1277">Toxin-antitoxin system</keyword>
<dbReference type="PANTHER" id="PTHR33755:SF6">
    <property type="entry name" value="PLASMID STABILIZATION SYSTEM PROTEIN"/>
    <property type="match status" value="1"/>
</dbReference>
<evidence type="ECO:0000313" key="4">
    <source>
        <dbReference type="Proteomes" id="UP001217476"/>
    </source>
</evidence>
<comment type="similarity">
    <text evidence="1">Belongs to the RelE toxin family.</text>
</comment>
<sequence>MLLVRWRSEALDDLLGITTYIAQFDEMAALKVQARIEASVMSLVEHPFLGRPGRRAGTRELLAHPNYLVIYAVGPDTIEVTSVVHTRREYP</sequence>
<dbReference type="EMBL" id="CP119312">
    <property type="protein sequence ID" value="WEK04821.1"/>
    <property type="molecule type" value="Genomic_DNA"/>
</dbReference>